<gene>
    <name evidence="2" type="ORF">J0A69_03025</name>
</gene>
<dbReference type="PROSITE" id="PS51257">
    <property type="entry name" value="PROKAR_LIPOPROTEIN"/>
    <property type="match status" value="1"/>
</dbReference>
<dbReference type="Proteomes" id="UP000664480">
    <property type="component" value="Unassembled WGS sequence"/>
</dbReference>
<dbReference type="RefSeq" id="WP_206585030.1">
    <property type="nucleotide sequence ID" value="NZ_JAFKCU010000001.1"/>
</dbReference>
<proteinExistence type="predicted"/>
<evidence type="ECO:0000313" key="2">
    <source>
        <dbReference type="EMBL" id="MBN7814382.1"/>
    </source>
</evidence>
<comment type="caution">
    <text evidence="2">The sequence shown here is derived from an EMBL/GenBank/DDBJ whole genome shotgun (WGS) entry which is preliminary data.</text>
</comment>
<organism evidence="2 3">
    <name type="scientific">Algoriphagus pacificus</name>
    <dbReference type="NCBI Taxonomy" id="2811234"/>
    <lineage>
        <taxon>Bacteria</taxon>
        <taxon>Pseudomonadati</taxon>
        <taxon>Bacteroidota</taxon>
        <taxon>Cytophagia</taxon>
        <taxon>Cytophagales</taxon>
        <taxon>Cyclobacteriaceae</taxon>
        <taxon>Algoriphagus</taxon>
    </lineage>
</organism>
<dbReference type="EMBL" id="JAFKCU010000001">
    <property type="protein sequence ID" value="MBN7814382.1"/>
    <property type="molecule type" value="Genomic_DNA"/>
</dbReference>
<name>A0ABS3CBJ5_9BACT</name>
<reference evidence="2 3" key="1">
    <citation type="submission" date="2021-03" db="EMBL/GenBank/DDBJ databases">
        <title>novel species isolated from a fishpond in China.</title>
        <authorList>
            <person name="Lu H."/>
            <person name="Cai Z."/>
        </authorList>
    </citation>
    <scope>NUCLEOTIDE SEQUENCE [LARGE SCALE GENOMIC DNA]</scope>
    <source>
        <strain evidence="2 3">YJ13C</strain>
    </source>
</reference>
<accession>A0ABS3CBJ5</accession>
<keyword evidence="3" id="KW-1185">Reference proteome</keyword>
<feature type="domain" description="DUF4382" evidence="1">
    <location>
        <begin position="29"/>
        <end position="163"/>
    </location>
</feature>
<dbReference type="Pfam" id="PF14321">
    <property type="entry name" value="DUF4382"/>
    <property type="match status" value="1"/>
</dbReference>
<evidence type="ECO:0000313" key="3">
    <source>
        <dbReference type="Proteomes" id="UP000664480"/>
    </source>
</evidence>
<sequence length="267" mass="29326">MKRPVFYFILIGFFFGLYSCQEFDSNPKALVNLILVDAPAQWDSVFVEILGADVEVITAGKDDGTVETFFLPYQPGDKKIEVSALVGGEALLLGRDELPAGKILKVTLRLGNEHSLYLDEKEYPLPLTDQSNTEVSLPIELSIEQGLSYDLILDFDLEKSIIVLDESPLSLQLNPTLTIFRGAGSGELSGSLSPNTIKPAVFAIKGDDSVSTHPSTTGSYEFRLPEGLYSIYFDPKDELYQDTLITNVEIIAGESASLPRVTLKKKP</sequence>
<dbReference type="InterPro" id="IPR025491">
    <property type="entry name" value="DUF4382"/>
</dbReference>
<protein>
    <submittedName>
        <fullName evidence="2">DUF4382 domain-containing protein</fullName>
    </submittedName>
</protein>
<evidence type="ECO:0000259" key="1">
    <source>
        <dbReference type="Pfam" id="PF14321"/>
    </source>
</evidence>